<evidence type="ECO:0000313" key="4">
    <source>
        <dbReference type="Proteomes" id="UP001060414"/>
    </source>
</evidence>
<dbReference type="SUPFAM" id="SSF52540">
    <property type="entry name" value="P-loop containing nucleoside triphosphate hydrolases"/>
    <property type="match status" value="1"/>
</dbReference>
<keyword evidence="3" id="KW-0067">ATP-binding</keyword>
<feature type="domain" description="AAA+ ATPase" evidence="2">
    <location>
        <begin position="20"/>
        <end position="149"/>
    </location>
</feature>
<proteinExistence type="predicted"/>
<keyword evidence="3" id="KW-0547">Nucleotide-binding</keyword>
<accession>A0ABY5ZRD6</accession>
<dbReference type="GO" id="GO:0005524">
    <property type="term" value="F:ATP binding"/>
    <property type="evidence" value="ECO:0007669"/>
    <property type="project" value="UniProtKB-KW"/>
</dbReference>
<dbReference type="PANTHER" id="PTHR30050">
    <property type="entry name" value="CHROMOSOMAL REPLICATION INITIATOR PROTEIN DNAA"/>
    <property type="match status" value="1"/>
</dbReference>
<feature type="region of interest" description="Disordered" evidence="1">
    <location>
        <begin position="99"/>
        <end position="149"/>
    </location>
</feature>
<gene>
    <name evidence="3" type="ORF">L9S41_19275</name>
</gene>
<dbReference type="Pfam" id="PF01695">
    <property type="entry name" value="IstB_IS21"/>
    <property type="match status" value="1"/>
</dbReference>
<dbReference type="SMART" id="SM00382">
    <property type="entry name" value="AAA"/>
    <property type="match status" value="1"/>
</dbReference>
<evidence type="ECO:0000256" key="1">
    <source>
        <dbReference type="SAM" id="MobiDB-lite"/>
    </source>
</evidence>
<reference evidence="3" key="1">
    <citation type="journal article" date="2022" name="Environ. Microbiol.">
        <title>Geoalkalibacter halelectricus SAP #1 sp. nov. possessing extracellular electron transfer and mineral#reducing capabilities from a haloalkaline environment.</title>
        <authorList>
            <person name="Yadav S."/>
            <person name="Singh R."/>
            <person name="Sundharam S.S."/>
            <person name="Chaudhary S."/>
            <person name="Krishnamurthi S."/>
            <person name="Patil S.A."/>
        </authorList>
    </citation>
    <scope>NUCLEOTIDE SEQUENCE</scope>
    <source>
        <strain evidence="3">SAP-1</strain>
    </source>
</reference>
<dbReference type="Gene3D" id="3.40.50.300">
    <property type="entry name" value="P-loop containing nucleotide triphosphate hydrolases"/>
    <property type="match status" value="1"/>
</dbReference>
<dbReference type="InterPro" id="IPR027417">
    <property type="entry name" value="P-loop_NTPase"/>
</dbReference>
<name>A0ABY5ZRD6_9BACT</name>
<dbReference type="CDD" id="cd00009">
    <property type="entry name" value="AAA"/>
    <property type="match status" value="1"/>
</dbReference>
<feature type="compositionally biased region" description="Basic residues" evidence="1">
    <location>
        <begin position="133"/>
        <end position="149"/>
    </location>
</feature>
<dbReference type="PANTHER" id="PTHR30050:SF4">
    <property type="entry name" value="ATP-BINDING PROTEIN RV3427C IN INSERTION SEQUENCE-RELATED"/>
    <property type="match status" value="1"/>
</dbReference>
<dbReference type="Proteomes" id="UP001060414">
    <property type="component" value="Chromosome"/>
</dbReference>
<dbReference type="EMBL" id="CP092109">
    <property type="protein sequence ID" value="UWZ79791.1"/>
    <property type="molecule type" value="Genomic_DNA"/>
</dbReference>
<dbReference type="RefSeq" id="WP_260748142.1">
    <property type="nucleotide sequence ID" value="NZ_CP092109.1"/>
</dbReference>
<protein>
    <submittedName>
        <fullName evidence="3">ATP-binding protein</fullName>
    </submittedName>
</protein>
<sequence>MAEYNPAAIRDLATGLFIERREHVLLYGPAGTGKTHLAQALGHHACRSGRSVLFLKAVKLFRTLQSSRADNSWDAELRRLLAPDLLIIDDFGLKPMTMTQAAAPRSLSGSSRGSRRQKGRRENPCGRQDSCQPRRHPLRPGRQAHRGPD</sequence>
<dbReference type="InterPro" id="IPR002611">
    <property type="entry name" value="IstB_ATP-bd"/>
</dbReference>
<evidence type="ECO:0000259" key="2">
    <source>
        <dbReference type="SMART" id="SM00382"/>
    </source>
</evidence>
<evidence type="ECO:0000313" key="3">
    <source>
        <dbReference type="EMBL" id="UWZ79791.1"/>
    </source>
</evidence>
<organism evidence="3 4">
    <name type="scientific">Geoalkalibacter halelectricus</name>
    <dbReference type="NCBI Taxonomy" id="2847045"/>
    <lineage>
        <taxon>Bacteria</taxon>
        <taxon>Pseudomonadati</taxon>
        <taxon>Thermodesulfobacteriota</taxon>
        <taxon>Desulfuromonadia</taxon>
        <taxon>Desulfuromonadales</taxon>
        <taxon>Geoalkalibacteraceae</taxon>
        <taxon>Geoalkalibacter</taxon>
    </lineage>
</organism>
<keyword evidence="4" id="KW-1185">Reference proteome</keyword>
<dbReference type="InterPro" id="IPR003593">
    <property type="entry name" value="AAA+_ATPase"/>
</dbReference>